<accession>A0A210PH58</accession>
<gene>
    <name evidence="2" type="ORF">KP79_PYT19159</name>
</gene>
<reference evidence="2 3" key="1">
    <citation type="journal article" date="2017" name="Nat. Ecol. Evol.">
        <title>Scallop genome provides insights into evolution of bilaterian karyotype and development.</title>
        <authorList>
            <person name="Wang S."/>
            <person name="Zhang J."/>
            <person name="Jiao W."/>
            <person name="Li J."/>
            <person name="Xun X."/>
            <person name="Sun Y."/>
            <person name="Guo X."/>
            <person name="Huan P."/>
            <person name="Dong B."/>
            <person name="Zhang L."/>
            <person name="Hu X."/>
            <person name="Sun X."/>
            <person name="Wang J."/>
            <person name="Zhao C."/>
            <person name="Wang Y."/>
            <person name="Wang D."/>
            <person name="Huang X."/>
            <person name="Wang R."/>
            <person name="Lv J."/>
            <person name="Li Y."/>
            <person name="Zhang Z."/>
            <person name="Liu B."/>
            <person name="Lu W."/>
            <person name="Hui Y."/>
            <person name="Liang J."/>
            <person name="Zhou Z."/>
            <person name="Hou R."/>
            <person name="Li X."/>
            <person name="Liu Y."/>
            <person name="Li H."/>
            <person name="Ning X."/>
            <person name="Lin Y."/>
            <person name="Zhao L."/>
            <person name="Xing Q."/>
            <person name="Dou J."/>
            <person name="Li Y."/>
            <person name="Mao J."/>
            <person name="Guo H."/>
            <person name="Dou H."/>
            <person name="Li T."/>
            <person name="Mu C."/>
            <person name="Jiang W."/>
            <person name="Fu Q."/>
            <person name="Fu X."/>
            <person name="Miao Y."/>
            <person name="Liu J."/>
            <person name="Yu Q."/>
            <person name="Li R."/>
            <person name="Liao H."/>
            <person name="Li X."/>
            <person name="Kong Y."/>
            <person name="Jiang Z."/>
            <person name="Chourrout D."/>
            <person name="Li R."/>
            <person name="Bao Z."/>
        </authorList>
    </citation>
    <scope>NUCLEOTIDE SEQUENCE [LARGE SCALE GENOMIC DNA]</scope>
    <source>
        <strain evidence="2 3">PY_sf001</strain>
    </source>
</reference>
<proteinExistence type="predicted"/>
<evidence type="ECO:0000256" key="1">
    <source>
        <dbReference type="SAM" id="SignalP"/>
    </source>
</evidence>
<dbReference type="PANTHER" id="PTHR38564:SF2">
    <property type="entry name" value="WU:FC46H12 PRECURSOR"/>
    <property type="match status" value="1"/>
</dbReference>
<evidence type="ECO:0000313" key="2">
    <source>
        <dbReference type="EMBL" id="OWF35756.1"/>
    </source>
</evidence>
<feature type="signal peptide" evidence="1">
    <location>
        <begin position="1"/>
        <end position="19"/>
    </location>
</feature>
<dbReference type="Proteomes" id="UP000242188">
    <property type="component" value="Unassembled WGS sequence"/>
</dbReference>
<organism evidence="2 3">
    <name type="scientific">Mizuhopecten yessoensis</name>
    <name type="common">Japanese scallop</name>
    <name type="synonym">Patinopecten yessoensis</name>
    <dbReference type="NCBI Taxonomy" id="6573"/>
    <lineage>
        <taxon>Eukaryota</taxon>
        <taxon>Metazoa</taxon>
        <taxon>Spiralia</taxon>
        <taxon>Lophotrochozoa</taxon>
        <taxon>Mollusca</taxon>
        <taxon>Bivalvia</taxon>
        <taxon>Autobranchia</taxon>
        <taxon>Pteriomorphia</taxon>
        <taxon>Pectinida</taxon>
        <taxon>Pectinoidea</taxon>
        <taxon>Pectinidae</taxon>
        <taxon>Mizuhopecten</taxon>
    </lineage>
</organism>
<comment type="caution">
    <text evidence="2">The sequence shown here is derived from an EMBL/GenBank/DDBJ whole genome shotgun (WGS) entry which is preliminary data.</text>
</comment>
<dbReference type="PANTHER" id="PTHR38564">
    <property type="entry name" value="SI:CH73-250A16.5-RELATED"/>
    <property type="match status" value="1"/>
</dbReference>
<dbReference type="AlphaFoldDB" id="A0A210PH58"/>
<name>A0A210PH58_MIZYE</name>
<feature type="chain" id="PRO_5013369799" evidence="1">
    <location>
        <begin position="20"/>
        <end position="168"/>
    </location>
</feature>
<evidence type="ECO:0000313" key="3">
    <source>
        <dbReference type="Proteomes" id="UP000242188"/>
    </source>
</evidence>
<sequence length="168" mass="17895">MKSCVAAAVFLSLAGSSLAFLFGTGPAHASCKAQWTVGMACSQVETALLNQIQTWSGPENCKSGPINEKCLYVLKSNSEGVIKLTHETPLKHYIDDVSFTLKSQGDASCQLGGYSTAETWYAVLDQGTNYCNMFNLLEGASLTTAAGYTETASDASCTQRSSADCNRY</sequence>
<protein>
    <submittedName>
        <fullName evidence="2">Uncharacterized protein</fullName>
    </submittedName>
</protein>
<keyword evidence="3" id="KW-1185">Reference proteome</keyword>
<dbReference type="OrthoDB" id="5946254at2759"/>
<keyword evidence="1" id="KW-0732">Signal</keyword>
<dbReference type="EMBL" id="NEDP02076709">
    <property type="protein sequence ID" value="OWF35756.1"/>
    <property type="molecule type" value="Genomic_DNA"/>
</dbReference>